<evidence type="ECO:0000313" key="4">
    <source>
        <dbReference type="Proteomes" id="UP000007993"/>
    </source>
</evidence>
<name>K5CHF7_RHOBT</name>
<reference evidence="3 4" key="1">
    <citation type="journal article" date="2013" name="Mar. Genomics">
        <title>Expression of sulfatases in Rhodopirellula baltica and the diversity of sulfatases in the genus Rhodopirellula.</title>
        <authorList>
            <person name="Wegner C.E."/>
            <person name="Richter-Heitmann T."/>
            <person name="Klindworth A."/>
            <person name="Klockow C."/>
            <person name="Richter M."/>
            <person name="Achstetter T."/>
            <person name="Glockner F.O."/>
            <person name="Harder J."/>
        </authorList>
    </citation>
    <scope>NUCLEOTIDE SEQUENCE [LARGE SCALE GENOMIC DNA]</scope>
    <source>
        <strain evidence="3 4">SH28</strain>
    </source>
</reference>
<protein>
    <submittedName>
        <fullName evidence="3">Polyphosphate kinase</fullName>
        <ecNumber evidence="3">2.7.4.1</ecNumber>
    </submittedName>
</protein>
<dbReference type="GO" id="GO:0008976">
    <property type="term" value="F:polyphosphate kinase activity"/>
    <property type="evidence" value="ECO:0007669"/>
    <property type="project" value="UniProtKB-EC"/>
</dbReference>
<gene>
    <name evidence="3" type="ORF">RBSH_01259</name>
</gene>
<dbReference type="CDD" id="cd09168">
    <property type="entry name" value="PLDc_PaPPK1_C2_like"/>
    <property type="match status" value="1"/>
</dbReference>
<dbReference type="Gene3D" id="3.30.870.10">
    <property type="entry name" value="Endonuclease Chain A"/>
    <property type="match status" value="1"/>
</dbReference>
<feature type="region of interest" description="Disordered" evidence="1">
    <location>
        <begin position="180"/>
        <end position="199"/>
    </location>
</feature>
<dbReference type="SUPFAM" id="SSF56024">
    <property type="entry name" value="Phospholipase D/nuclease"/>
    <property type="match status" value="1"/>
</dbReference>
<dbReference type="GO" id="GO:0009358">
    <property type="term" value="C:polyphosphate kinase complex"/>
    <property type="evidence" value="ECO:0007669"/>
    <property type="project" value="InterPro"/>
</dbReference>
<proteinExistence type="predicted"/>
<dbReference type="GO" id="GO:0006799">
    <property type="term" value="P:polyphosphate biosynthetic process"/>
    <property type="evidence" value="ECO:0007669"/>
    <property type="project" value="InterPro"/>
</dbReference>
<comment type="caution">
    <text evidence="3">The sequence shown here is derived from an EMBL/GenBank/DDBJ whole genome shotgun (WGS) entry which is preliminary data.</text>
</comment>
<dbReference type="Proteomes" id="UP000007993">
    <property type="component" value="Unassembled WGS sequence"/>
</dbReference>
<keyword evidence="3" id="KW-0418">Kinase</keyword>
<dbReference type="EC" id="2.7.4.1" evidence="3"/>
<dbReference type="PANTHER" id="PTHR30218:SF0">
    <property type="entry name" value="POLYPHOSPHATE KINASE"/>
    <property type="match status" value="1"/>
</dbReference>
<evidence type="ECO:0000313" key="3">
    <source>
        <dbReference type="EMBL" id="EKK03455.1"/>
    </source>
</evidence>
<accession>K5CHF7</accession>
<dbReference type="PANTHER" id="PTHR30218">
    <property type="entry name" value="POLYPHOSPHATE KINASE"/>
    <property type="match status" value="1"/>
</dbReference>
<dbReference type="AlphaFoldDB" id="K5CHF7"/>
<keyword evidence="3" id="KW-0808">Transferase</keyword>
<feature type="domain" description="Polyphosphate kinase C-terminal" evidence="2">
    <location>
        <begin position="2"/>
        <end position="171"/>
    </location>
</feature>
<sequence length="199" mass="23095">MAPLTLRRQILDLIQGETERSRQGQKGEIIAKMNALVDTEVIDSLYMASQAGVKIRLNVRGVCCLRPGVPGMSETIEVVSIVDRFLEHARTFYFRHGGDHEMFISSADWMPRNLDRRVELLVPVIDPAARKRLRETLQLYFRDNQNAWRMQPDGSYQRLKPRKNEAPMRVQETLYHQVVENRKAGKHDPQSTFETHRPD</sequence>
<evidence type="ECO:0000256" key="1">
    <source>
        <dbReference type="SAM" id="MobiDB-lite"/>
    </source>
</evidence>
<dbReference type="Pfam" id="PF13090">
    <property type="entry name" value="PP_kinase_C"/>
    <property type="match status" value="1"/>
</dbReference>
<dbReference type="EMBL" id="AMCW01000028">
    <property type="protein sequence ID" value="EKK03455.1"/>
    <property type="molecule type" value="Genomic_DNA"/>
</dbReference>
<dbReference type="InterPro" id="IPR025200">
    <property type="entry name" value="PPK_C_dom2"/>
</dbReference>
<dbReference type="PATRIC" id="fig|993517.3.peg.1379"/>
<organism evidence="3 4">
    <name type="scientific">Rhodopirellula baltica SH28</name>
    <dbReference type="NCBI Taxonomy" id="993517"/>
    <lineage>
        <taxon>Bacteria</taxon>
        <taxon>Pseudomonadati</taxon>
        <taxon>Planctomycetota</taxon>
        <taxon>Planctomycetia</taxon>
        <taxon>Pirellulales</taxon>
        <taxon>Pirellulaceae</taxon>
        <taxon>Rhodopirellula</taxon>
    </lineage>
</organism>
<dbReference type="InterPro" id="IPR003414">
    <property type="entry name" value="PP_kinase"/>
</dbReference>
<evidence type="ECO:0000259" key="2">
    <source>
        <dbReference type="Pfam" id="PF13090"/>
    </source>
</evidence>